<dbReference type="Proteomes" id="UP000308000">
    <property type="component" value="Unassembled WGS sequence"/>
</dbReference>
<reference evidence="2 3" key="1">
    <citation type="submission" date="2019-04" db="EMBL/GenBank/DDBJ databases">
        <title>Deinococcus metalilatus MA1002 mutant No.5.</title>
        <authorList>
            <person name="Park W."/>
            <person name="Park C."/>
        </authorList>
    </citation>
    <scope>NUCLEOTIDE SEQUENCE [LARGE SCALE GENOMIC DNA]</scope>
    <source>
        <strain evidence="2 3">MA1002-m5</strain>
    </source>
</reference>
<dbReference type="Pfam" id="PF13238">
    <property type="entry name" value="AAA_18"/>
    <property type="match status" value="1"/>
</dbReference>
<keyword evidence="2" id="KW-0808">Transferase</keyword>
<dbReference type="Proteomes" id="UP000536909">
    <property type="component" value="Unassembled WGS sequence"/>
</dbReference>
<dbReference type="SUPFAM" id="SSF52540">
    <property type="entry name" value="P-loop containing nucleoside triphosphate hydrolases"/>
    <property type="match status" value="1"/>
</dbReference>
<comment type="caution">
    <text evidence="2">The sequence shown here is derived from an EMBL/GenBank/DDBJ whole genome shotgun (WGS) entry which is preliminary data.</text>
</comment>
<gene>
    <name evidence="2" type="ORF">FCS05_14265</name>
    <name evidence="1" type="ORF">HNQ10_003403</name>
</gene>
<dbReference type="Gene3D" id="3.40.50.300">
    <property type="entry name" value="P-loop containing nucleotide triphosphate hydrolases"/>
    <property type="match status" value="1"/>
</dbReference>
<dbReference type="EMBL" id="JACHFV010000012">
    <property type="protein sequence ID" value="MBB5296553.1"/>
    <property type="molecule type" value="Genomic_DNA"/>
</dbReference>
<dbReference type="InterPro" id="IPR027417">
    <property type="entry name" value="P-loop_NTPase"/>
</dbReference>
<dbReference type="GO" id="GO:0016301">
    <property type="term" value="F:kinase activity"/>
    <property type="evidence" value="ECO:0007669"/>
    <property type="project" value="UniProtKB-KW"/>
</dbReference>
<dbReference type="EMBL" id="VBRC01000010">
    <property type="protein sequence ID" value="TLK24709.1"/>
    <property type="molecule type" value="Genomic_DNA"/>
</dbReference>
<evidence type="ECO:0000313" key="4">
    <source>
        <dbReference type="Proteomes" id="UP000536909"/>
    </source>
</evidence>
<organism evidence="2 3">
    <name type="scientific">Deinococcus metallilatus</name>
    <dbReference type="NCBI Taxonomy" id="1211322"/>
    <lineage>
        <taxon>Bacteria</taxon>
        <taxon>Thermotogati</taxon>
        <taxon>Deinococcota</taxon>
        <taxon>Deinococci</taxon>
        <taxon>Deinococcales</taxon>
        <taxon>Deinococcaceae</taxon>
        <taxon>Deinococcus</taxon>
    </lineage>
</organism>
<sequence>MGKVLITGMSGTGKTTVLEQLRLRGYETVDTDVDGWCVWGTLPGDTDAGWLWHEDRMRELLARPRRVPLFVGGCVANQGKFYSQFDHIVLLSAPWKVMCERLGRRTGNPYGKSDAEQTEILRHLREVEPLLRAGADLELDSSIYTAGELADILDHLGTSGGET</sequence>
<protein>
    <submittedName>
        <fullName evidence="2">Shikimate kinase</fullName>
    </submittedName>
</protein>
<evidence type="ECO:0000313" key="2">
    <source>
        <dbReference type="EMBL" id="TLK24709.1"/>
    </source>
</evidence>
<dbReference type="AlphaFoldDB" id="A0AAJ5F347"/>
<evidence type="ECO:0000313" key="3">
    <source>
        <dbReference type="Proteomes" id="UP000308000"/>
    </source>
</evidence>
<proteinExistence type="predicted"/>
<dbReference type="RefSeq" id="WP_129118674.1">
    <property type="nucleotide sequence ID" value="NZ_BSUI01000039.1"/>
</dbReference>
<accession>A0AAJ5F347</accession>
<reference evidence="1 4" key="2">
    <citation type="submission" date="2020-08" db="EMBL/GenBank/DDBJ databases">
        <title>Genomic Encyclopedia of Type Strains, Phase IV (KMG-IV): sequencing the most valuable type-strain genomes for metagenomic binning, comparative biology and taxonomic classification.</title>
        <authorList>
            <person name="Goeker M."/>
        </authorList>
    </citation>
    <scope>NUCLEOTIDE SEQUENCE [LARGE SCALE GENOMIC DNA]</scope>
    <source>
        <strain evidence="1 4">DSM 105434</strain>
    </source>
</reference>
<keyword evidence="2" id="KW-0418">Kinase</keyword>
<name>A0AAJ5F347_9DEIO</name>
<evidence type="ECO:0000313" key="1">
    <source>
        <dbReference type="EMBL" id="MBB5296553.1"/>
    </source>
</evidence>
<keyword evidence="4" id="KW-1185">Reference proteome</keyword>